<dbReference type="Proteomes" id="UP001595978">
    <property type="component" value="Unassembled WGS sequence"/>
</dbReference>
<comment type="caution">
    <text evidence="2">The sequence shown here is derived from an EMBL/GenBank/DDBJ whole genome shotgun (WGS) entry which is preliminary data.</text>
</comment>
<sequence length="54" mass="6274">MGRDNKQGKTKNAEALPQTPKQEKIPARLAREEFSRELSELEKLVLKRRGKIKK</sequence>
<dbReference type="RefSeq" id="WP_342470810.1">
    <property type="nucleotide sequence ID" value="NZ_JBHSNQ010000036.1"/>
</dbReference>
<dbReference type="InterPro" id="IPR025435">
    <property type="entry name" value="YfhD-like"/>
</dbReference>
<feature type="region of interest" description="Disordered" evidence="1">
    <location>
        <begin position="1"/>
        <end position="27"/>
    </location>
</feature>
<organism evidence="2 3">
    <name type="scientific">Ureibacillus suwonensis</name>
    <dbReference type="NCBI Taxonomy" id="313007"/>
    <lineage>
        <taxon>Bacteria</taxon>
        <taxon>Bacillati</taxon>
        <taxon>Bacillota</taxon>
        <taxon>Bacilli</taxon>
        <taxon>Bacillales</taxon>
        <taxon>Caryophanaceae</taxon>
        <taxon>Ureibacillus</taxon>
    </lineage>
</organism>
<evidence type="ECO:0000256" key="1">
    <source>
        <dbReference type="SAM" id="MobiDB-lite"/>
    </source>
</evidence>
<dbReference type="EMBL" id="JBHSNQ010000036">
    <property type="protein sequence ID" value="MFC5540753.1"/>
    <property type="molecule type" value="Genomic_DNA"/>
</dbReference>
<keyword evidence="3" id="KW-1185">Reference proteome</keyword>
<evidence type="ECO:0000313" key="3">
    <source>
        <dbReference type="Proteomes" id="UP001595978"/>
    </source>
</evidence>
<accession>A0ABW0R7K8</accession>
<protein>
    <submittedName>
        <fullName evidence="2">YfhD family protein</fullName>
    </submittedName>
</protein>
<reference evidence="3" key="1">
    <citation type="journal article" date="2019" name="Int. J. Syst. Evol. Microbiol.">
        <title>The Global Catalogue of Microorganisms (GCM) 10K type strain sequencing project: providing services to taxonomists for standard genome sequencing and annotation.</title>
        <authorList>
            <consortium name="The Broad Institute Genomics Platform"/>
            <consortium name="The Broad Institute Genome Sequencing Center for Infectious Disease"/>
            <person name="Wu L."/>
            <person name="Ma J."/>
        </authorList>
    </citation>
    <scope>NUCLEOTIDE SEQUENCE [LARGE SCALE GENOMIC DNA]</scope>
    <source>
        <strain evidence="3">CCUG 56331</strain>
    </source>
</reference>
<evidence type="ECO:0000313" key="2">
    <source>
        <dbReference type="EMBL" id="MFC5540753.1"/>
    </source>
</evidence>
<dbReference type="Pfam" id="PF14151">
    <property type="entry name" value="YfhD"/>
    <property type="match status" value="1"/>
</dbReference>
<name>A0ABW0R7K8_9BACL</name>
<gene>
    <name evidence="2" type="ORF">ACFPOH_03030</name>
</gene>
<proteinExistence type="predicted"/>